<gene>
    <name evidence="5" type="ORF">SAMN05421679_101216</name>
</gene>
<dbReference type="InterPro" id="IPR018060">
    <property type="entry name" value="HTH_AraC"/>
</dbReference>
<name>A0ABY1QZI0_9FLAO</name>
<protein>
    <submittedName>
        <fullName evidence="5">Transcriptional regulator, AraC family</fullName>
    </submittedName>
</protein>
<evidence type="ECO:0000259" key="4">
    <source>
        <dbReference type="PROSITE" id="PS01124"/>
    </source>
</evidence>
<keyword evidence="2" id="KW-0238">DNA-binding</keyword>
<proteinExistence type="predicted"/>
<evidence type="ECO:0000256" key="3">
    <source>
        <dbReference type="ARBA" id="ARBA00023163"/>
    </source>
</evidence>
<organism evidence="5 6">
    <name type="scientific">Epilithonimonas pallida</name>
    <dbReference type="NCBI Taxonomy" id="373671"/>
    <lineage>
        <taxon>Bacteria</taxon>
        <taxon>Pseudomonadati</taxon>
        <taxon>Bacteroidota</taxon>
        <taxon>Flavobacteriia</taxon>
        <taxon>Flavobacteriales</taxon>
        <taxon>Weeksellaceae</taxon>
        <taxon>Chryseobacterium group</taxon>
        <taxon>Epilithonimonas</taxon>
    </lineage>
</organism>
<dbReference type="PROSITE" id="PS01124">
    <property type="entry name" value="HTH_ARAC_FAMILY_2"/>
    <property type="match status" value="1"/>
</dbReference>
<comment type="caution">
    <text evidence="5">The sequence shown here is derived from an EMBL/GenBank/DDBJ whole genome shotgun (WGS) entry which is preliminary data.</text>
</comment>
<keyword evidence="6" id="KW-1185">Reference proteome</keyword>
<accession>A0ABY1QZI0</accession>
<dbReference type="PANTHER" id="PTHR43280:SF2">
    <property type="entry name" value="HTH-TYPE TRANSCRIPTIONAL REGULATOR EXSA"/>
    <property type="match status" value="1"/>
</dbReference>
<feature type="domain" description="HTH araC/xylS-type" evidence="4">
    <location>
        <begin position="211"/>
        <end position="321"/>
    </location>
</feature>
<dbReference type="Pfam" id="PF12833">
    <property type="entry name" value="HTH_18"/>
    <property type="match status" value="1"/>
</dbReference>
<dbReference type="InterPro" id="IPR009057">
    <property type="entry name" value="Homeodomain-like_sf"/>
</dbReference>
<dbReference type="PANTHER" id="PTHR43280">
    <property type="entry name" value="ARAC-FAMILY TRANSCRIPTIONAL REGULATOR"/>
    <property type="match status" value="1"/>
</dbReference>
<dbReference type="SUPFAM" id="SSF46689">
    <property type="entry name" value="Homeodomain-like"/>
    <property type="match status" value="1"/>
</dbReference>
<evidence type="ECO:0000256" key="1">
    <source>
        <dbReference type="ARBA" id="ARBA00023015"/>
    </source>
</evidence>
<dbReference type="InterPro" id="IPR020449">
    <property type="entry name" value="Tscrpt_reg_AraC-type_HTH"/>
</dbReference>
<evidence type="ECO:0000256" key="2">
    <source>
        <dbReference type="ARBA" id="ARBA00023125"/>
    </source>
</evidence>
<keyword evidence="1" id="KW-0805">Transcription regulation</keyword>
<sequence length="324" mass="37675">MNILRKFAQIHFLLNRYFRLHRMMKPETVEEYYAQRPFIKTSDLNGEEGHFNVFKIETLSQDDPETIAYGRKDYFKICVVSGKSNIHYADKSFEIKEHGFLFAHPLIPYNWEPLDKRQKGYSSIFTESFFEGQGNLKKYPFFQPGGYPVYELNEAEYLTLTDIFRQIEKEKKSDFEYKNDVICNLIFQLIHSALKMRPTTNVITEKNNAPGRITALFMDLLESQFPIKNTIDGLTLRSASEFASQMAVHVNHLNKSVKEITQKTTSELIAERLLKEAKIMLKHSSWAISEIAYTLGFEGPAHFSTFFRKQLNLSPSQYRNSIGG</sequence>
<evidence type="ECO:0000313" key="6">
    <source>
        <dbReference type="Proteomes" id="UP001158050"/>
    </source>
</evidence>
<dbReference type="PRINTS" id="PR00032">
    <property type="entry name" value="HTHARAC"/>
</dbReference>
<dbReference type="Gene3D" id="1.10.10.60">
    <property type="entry name" value="Homeodomain-like"/>
    <property type="match status" value="1"/>
</dbReference>
<keyword evidence="3" id="KW-0804">Transcription</keyword>
<dbReference type="EMBL" id="FXUO01000001">
    <property type="protein sequence ID" value="SMP86809.1"/>
    <property type="molecule type" value="Genomic_DNA"/>
</dbReference>
<dbReference type="Proteomes" id="UP001158050">
    <property type="component" value="Unassembled WGS sequence"/>
</dbReference>
<dbReference type="SMART" id="SM00342">
    <property type="entry name" value="HTH_ARAC"/>
    <property type="match status" value="1"/>
</dbReference>
<evidence type="ECO:0000313" key="5">
    <source>
        <dbReference type="EMBL" id="SMP86809.1"/>
    </source>
</evidence>
<reference evidence="5 6" key="1">
    <citation type="submission" date="2017-05" db="EMBL/GenBank/DDBJ databases">
        <authorList>
            <person name="Varghese N."/>
            <person name="Submissions S."/>
        </authorList>
    </citation>
    <scope>NUCLEOTIDE SEQUENCE [LARGE SCALE GENOMIC DNA]</scope>
    <source>
        <strain evidence="5 6">DSM 18015</strain>
    </source>
</reference>